<feature type="region of interest" description="Disordered" evidence="4">
    <location>
        <begin position="406"/>
        <end position="436"/>
    </location>
</feature>
<feature type="binding site" evidence="3">
    <location>
        <position position="33"/>
    </location>
    <ligand>
        <name>ATP</name>
        <dbReference type="ChEBI" id="CHEBI:30616"/>
    </ligand>
</feature>
<dbReference type="Gene3D" id="1.10.510.10">
    <property type="entry name" value="Transferase(Phosphotransferase) domain 1"/>
    <property type="match status" value="1"/>
</dbReference>
<feature type="region of interest" description="Disordered" evidence="4">
    <location>
        <begin position="513"/>
        <end position="552"/>
    </location>
</feature>
<evidence type="ECO:0000313" key="6">
    <source>
        <dbReference type="EMBL" id="GLI67812.1"/>
    </source>
</evidence>
<dbReference type="InterPro" id="IPR000719">
    <property type="entry name" value="Prot_kinase_dom"/>
</dbReference>
<name>A0ABQ5SD07_9CHLO</name>
<dbReference type="Proteomes" id="UP001165090">
    <property type="component" value="Unassembled WGS sequence"/>
</dbReference>
<dbReference type="PROSITE" id="PS00107">
    <property type="entry name" value="PROTEIN_KINASE_ATP"/>
    <property type="match status" value="1"/>
</dbReference>
<feature type="region of interest" description="Disordered" evidence="4">
    <location>
        <begin position="572"/>
        <end position="602"/>
    </location>
</feature>
<dbReference type="InterPro" id="IPR008266">
    <property type="entry name" value="Tyr_kinase_AS"/>
</dbReference>
<accession>A0ABQ5SD07</accession>
<feature type="compositionally biased region" description="Low complexity" evidence="4">
    <location>
        <begin position="910"/>
        <end position="919"/>
    </location>
</feature>
<dbReference type="PROSITE" id="PS00109">
    <property type="entry name" value="PROTEIN_KINASE_TYR"/>
    <property type="match status" value="1"/>
</dbReference>
<feature type="compositionally biased region" description="Basic and acidic residues" evidence="4">
    <location>
        <begin position="513"/>
        <end position="528"/>
    </location>
</feature>
<evidence type="ECO:0000313" key="7">
    <source>
        <dbReference type="Proteomes" id="UP001165090"/>
    </source>
</evidence>
<keyword evidence="2 3" id="KW-0067">ATP-binding</keyword>
<dbReference type="InterPro" id="IPR017441">
    <property type="entry name" value="Protein_kinase_ATP_BS"/>
</dbReference>
<dbReference type="SUPFAM" id="SSF56112">
    <property type="entry name" value="Protein kinase-like (PK-like)"/>
    <property type="match status" value="1"/>
</dbReference>
<proteinExistence type="predicted"/>
<feature type="compositionally biased region" description="Polar residues" evidence="4">
    <location>
        <begin position="372"/>
        <end position="392"/>
    </location>
</feature>
<dbReference type="InterPro" id="IPR050117">
    <property type="entry name" value="MAPK"/>
</dbReference>
<feature type="region of interest" description="Disordered" evidence="4">
    <location>
        <begin position="862"/>
        <end position="929"/>
    </location>
</feature>
<keyword evidence="1 3" id="KW-0547">Nucleotide-binding</keyword>
<evidence type="ECO:0000256" key="2">
    <source>
        <dbReference type="ARBA" id="ARBA00022840"/>
    </source>
</evidence>
<keyword evidence="7" id="KW-1185">Reference proteome</keyword>
<feature type="domain" description="Protein kinase" evidence="5">
    <location>
        <begin position="4"/>
        <end position="288"/>
    </location>
</feature>
<dbReference type="Gene3D" id="3.30.200.20">
    <property type="entry name" value="Phosphorylase Kinase, domain 1"/>
    <property type="match status" value="1"/>
</dbReference>
<dbReference type="EMBL" id="BSDZ01000079">
    <property type="protein sequence ID" value="GLI67812.1"/>
    <property type="molecule type" value="Genomic_DNA"/>
</dbReference>
<feature type="compositionally biased region" description="Polar residues" evidence="4">
    <location>
        <begin position="878"/>
        <end position="888"/>
    </location>
</feature>
<gene>
    <name evidence="6" type="ORF">VaNZ11_012061</name>
</gene>
<dbReference type="PANTHER" id="PTHR24055">
    <property type="entry name" value="MITOGEN-ACTIVATED PROTEIN KINASE"/>
    <property type="match status" value="1"/>
</dbReference>
<evidence type="ECO:0000256" key="4">
    <source>
        <dbReference type="SAM" id="MobiDB-lite"/>
    </source>
</evidence>
<dbReference type="InterPro" id="IPR011009">
    <property type="entry name" value="Kinase-like_dom_sf"/>
</dbReference>
<evidence type="ECO:0000256" key="1">
    <source>
        <dbReference type="ARBA" id="ARBA00022741"/>
    </source>
</evidence>
<feature type="compositionally biased region" description="Polar residues" evidence="4">
    <location>
        <begin position="418"/>
        <end position="436"/>
    </location>
</feature>
<dbReference type="Pfam" id="PF00069">
    <property type="entry name" value="Pkinase"/>
    <property type="match status" value="1"/>
</dbReference>
<sequence length="1237" mass="132456">MEDYKFLATLGEGAYGVVWRCVERSTGQHVAIKSFKQSHQEQEIMRLAVREARVLQTLKHPAIIQLLEAFKSKSGRVYMVFPYGGLSAYQELEKHPDGFPDAQLKLLVWQLLQALVYLHRRKVVHRDITPGNILVSEHGELKLCDFGFARTTNSGPRGVERLTSYVVTRWYRAPEVLVGDEYGPSSDIWSLGCTVAELASGLPLFPGKSTGEQLWRIMRCFGPLPESQMAHLSSCRRLTRVRVPVRGRSIRDRLRYCDPDLVPLVESCLQLDPRQRPTAAELLHTPYLGGVSGMMVGTPLEQVYSGLLQTCQTRETVSMNPRAHDQARQHQGRKARGQLVPSTLSQQQVHQQGDGGQGQSHAMATKGRGAASSPSTRRTSFNMSQAVAQQPLATTVRQEPVPMMVQGQKEARGWALQAGSQTRPQQEDQAQGTTGDNSKCSLAPMMPGELGAAEVAQGWENAEAERIEEDAGSDCMLFLGHEGHLQQDQLKGLVAHDLLRMLRTADTILLDRSKTEKEAEVQKPESHPRNQPPDCRGPLRRGAPPTLSDVHETGFSTRLGISGAEGRSQLSAASGAAVTVKTASTQDSRTPPLPSPQPTCRQRSFEVDSATIIISAERLMGGDVGRGVSLAAASSDALIDNPVLQPSLDRSDSGLQLSMVTNAGSLFSKSSTCAGSMVPCDTATFPPTDDVVGMFSGVLDPNHPRSNFNDTATSAAASAIAVTTPTIVASGLGDDLLPGSITGSVGMSLLYPQVLDTLNQGTGQGDHDELLDSLLTLPNCTDTSILLASDLMRNTPADATVTAAAALGSFAAAPPVSVCHARYAAVFAANSSFTSTGSERAPFLPRPPAVRRSMSLHIDQKQHTPALVMPPDDRLPFTANNRQEQPPSRNVAGGQRRPPPPPSLQPPLLPLSQESPPSQHLMGTASRQNGQRAAMLQGGLGKTAACQDVATSAAGAPRRVFRRGHSSGLVPYLAAAAAEPHIRGRLPSSGLVMQAWKEVEAEVEAAEVSVLPSPAVTSGGGGRPTLSRKWTSNRILDVLEAEAATTDVFASTPTRAEPRSGTYVMSSTSGKVVPARVATPPMAGPAVADPNRRRLFHKVSNPRNIWAASETSDLKVPGLRAADVANAIVPPLPPLQPPVQASGPSHAAVSTLQQRRSMDGWKRRAAVPDIQDGGMHRDRYAAGLPAVRQHVCRMASGDAECSVLEDIPEGAFKVGKKKGVLAKLVGAFKKAFSHEGH</sequence>
<organism evidence="6 7">
    <name type="scientific">Volvox africanus</name>
    <dbReference type="NCBI Taxonomy" id="51714"/>
    <lineage>
        <taxon>Eukaryota</taxon>
        <taxon>Viridiplantae</taxon>
        <taxon>Chlorophyta</taxon>
        <taxon>core chlorophytes</taxon>
        <taxon>Chlorophyceae</taxon>
        <taxon>CS clade</taxon>
        <taxon>Chlamydomonadales</taxon>
        <taxon>Volvocaceae</taxon>
        <taxon>Volvox</taxon>
    </lineage>
</organism>
<comment type="caution">
    <text evidence="6">The sequence shown here is derived from an EMBL/GenBank/DDBJ whole genome shotgun (WGS) entry which is preliminary data.</text>
</comment>
<dbReference type="PROSITE" id="PS50011">
    <property type="entry name" value="PROTEIN_KINASE_DOM"/>
    <property type="match status" value="1"/>
</dbReference>
<evidence type="ECO:0000259" key="5">
    <source>
        <dbReference type="PROSITE" id="PS50011"/>
    </source>
</evidence>
<feature type="compositionally biased region" description="Pro residues" evidence="4">
    <location>
        <begin position="897"/>
        <end position="909"/>
    </location>
</feature>
<feature type="region of interest" description="Disordered" evidence="4">
    <location>
        <begin position="317"/>
        <end position="392"/>
    </location>
</feature>
<reference evidence="6 7" key="1">
    <citation type="journal article" date="2023" name="IScience">
        <title>Expanded male sex-determining region conserved during the evolution of homothallism in the green alga Volvox.</title>
        <authorList>
            <person name="Yamamoto K."/>
            <person name="Matsuzaki R."/>
            <person name="Mahakham W."/>
            <person name="Heman W."/>
            <person name="Sekimoto H."/>
            <person name="Kawachi M."/>
            <person name="Minakuchi Y."/>
            <person name="Toyoda A."/>
            <person name="Nozaki H."/>
        </authorList>
    </citation>
    <scope>NUCLEOTIDE SEQUENCE [LARGE SCALE GENOMIC DNA]</scope>
    <source>
        <strain evidence="6 7">NIES-4468</strain>
    </source>
</reference>
<protein>
    <recommendedName>
        <fullName evidence="5">Protein kinase domain-containing protein</fullName>
    </recommendedName>
</protein>
<evidence type="ECO:0000256" key="3">
    <source>
        <dbReference type="PROSITE-ProRule" id="PRU10141"/>
    </source>
</evidence>